<proteinExistence type="predicted"/>
<dbReference type="EMBL" id="CP036281">
    <property type="protein sequence ID" value="QDU80192.1"/>
    <property type="molecule type" value="Genomic_DNA"/>
</dbReference>
<keyword evidence="2" id="KW-1185">Reference proteome</keyword>
<dbReference type="SUPFAM" id="SSF53649">
    <property type="entry name" value="Alkaline phosphatase-like"/>
    <property type="match status" value="1"/>
</dbReference>
<dbReference type="Pfam" id="PF07394">
    <property type="entry name" value="DUF1501"/>
    <property type="match status" value="1"/>
</dbReference>
<dbReference type="InterPro" id="IPR010869">
    <property type="entry name" value="DUF1501"/>
</dbReference>
<dbReference type="PANTHER" id="PTHR43737">
    <property type="entry name" value="BLL7424 PROTEIN"/>
    <property type="match status" value="1"/>
</dbReference>
<dbReference type="Proteomes" id="UP000317178">
    <property type="component" value="Chromosome"/>
</dbReference>
<accession>A0A518CLU9</accession>
<evidence type="ECO:0000313" key="2">
    <source>
        <dbReference type="Proteomes" id="UP000317178"/>
    </source>
</evidence>
<dbReference type="AlphaFoldDB" id="A0A518CLU9"/>
<evidence type="ECO:0000313" key="1">
    <source>
        <dbReference type="EMBL" id="QDU80192.1"/>
    </source>
</evidence>
<name>A0A518CLU9_9PLAN</name>
<dbReference type="InterPro" id="IPR017850">
    <property type="entry name" value="Alkaline_phosphatase_core_sf"/>
</dbReference>
<evidence type="ECO:0008006" key="3">
    <source>
        <dbReference type="Google" id="ProtNLM"/>
    </source>
</evidence>
<dbReference type="PANTHER" id="PTHR43737:SF1">
    <property type="entry name" value="DUF1501 DOMAIN-CONTAINING PROTEIN"/>
    <property type="match status" value="1"/>
</dbReference>
<dbReference type="KEGG" id="plon:Pla110_19160"/>
<dbReference type="RefSeq" id="WP_144995383.1">
    <property type="nucleotide sequence ID" value="NZ_CP036281.1"/>
</dbReference>
<protein>
    <recommendedName>
        <fullName evidence="3">DUF1501 domain-containing protein</fullName>
    </recommendedName>
</protein>
<organism evidence="1 2">
    <name type="scientific">Polystyrenella longa</name>
    <dbReference type="NCBI Taxonomy" id="2528007"/>
    <lineage>
        <taxon>Bacteria</taxon>
        <taxon>Pseudomonadati</taxon>
        <taxon>Planctomycetota</taxon>
        <taxon>Planctomycetia</taxon>
        <taxon>Planctomycetales</taxon>
        <taxon>Planctomycetaceae</taxon>
        <taxon>Polystyrenella</taxon>
    </lineage>
</organism>
<reference evidence="1 2" key="1">
    <citation type="submission" date="2019-02" db="EMBL/GenBank/DDBJ databases">
        <title>Deep-cultivation of Planctomycetes and their phenomic and genomic characterization uncovers novel biology.</title>
        <authorList>
            <person name="Wiegand S."/>
            <person name="Jogler M."/>
            <person name="Boedeker C."/>
            <person name="Pinto D."/>
            <person name="Vollmers J."/>
            <person name="Rivas-Marin E."/>
            <person name="Kohn T."/>
            <person name="Peeters S.H."/>
            <person name="Heuer A."/>
            <person name="Rast P."/>
            <person name="Oberbeckmann S."/>
            <person name="Bunk B."/>
            <person name="Jeske O."/>
            <person name="Meyerdierks A."/>
            <person name="Storesund J.E."/>
            <person name="Kallscheuer N."/>
            <person name="Luecker S."/>
            <person name="Lage O.M."/>
            <person name="Pohl T."/>
            <person name="Merkel B.J."/>
            <person name="Hornburger P."/>
            <person name="Mueller R.-W."/>
            <person name="Bruemmer F."/>
            <person name="Labrenz M."/>
            <person name="Spormann A.M."/>
            <person name="Op den Camp H."/>
            <person name="Overmann J."/>
            <person name="Amann R."/>
            <person name="Jetten M.S.M."/>
            <person name="Mascher T."/>
            <person name="Medema M.H."/>
            <person name="Devos D.P."/>
            <person name="Kaster A.-K."/>
            <person name="Ovreas L."/>
            <person name="Rohde M."/>
            <person name="Galperin M.Y."/>
            <person name="Jogler C."/>
        </authorList>
    </citation>
    <scope>NUCLEOTIDE SEQUENCE [LARGE SCALE GENOMIC DNA]</scope>
    <source>
        <strain evidence="1 2">Pla110</strain>
    </source>
</reference>
<sequence>MFAGHSHQHAFNSFQPTTPEGLVLKSRRNMLKASMAGLAGLSLPGLMQRKAEAAKSGEYIANGKSVILLWMTGGASHIDTWDMKPDRPDNNRGPFSPVATKVPCVHICEHFPLQAAMQDKITIIRSVDCRHSNHEPNMVMQTGFAGAAPRSNRKGDRFPSIASLCSKFRGSNDASMPPYVAFMKNHSHIAFAGDAGKKHDPFIANDAARLPIYDLLGNDTGNKSSGNRFALPGQLSHERIRNRQELVSGFDRLRKEIDQSGSMASLDTYRQQAVDLLIGQKAQAAFDLEQETADMRERYGDHLWCQQTLLARRLVEAGTSFVTLDLSYHSASGTWDNHGIPGGVYGGISKGLKPLLPLFDRLFTTLVSDLEERGKLDDVLVIGMGEFGRTPNMGTQGSQDGRNHWQNCMSMVMAGGGLNHGQVIGATEQDGGNILERPVTPGDLAATIYKHMGVPLHEHYIDGSGRPNFIVENGAPIAELF</sequence>
<dbReference type="OrthoDB" id="127333at2"/>
<dbReference type="InterPro" id="IPR006311">
    <property type="entry name" value="TAT_signal"/>
</dbReference>
<dbReference type="PROSITE" id="PS51318">
    <property type="entry name" value="TAT"/>
    <property type="match status" value="1"/>
</dbReference>
<gene>
    <name evidence="1" type="ORF">Pla110_19160</name>
</gene>